<evidence type="ECO:0000259" key="2">
    <source>
        <dbReference type="Pfam" id="PF18962"/>
    </source>
</evidence>
<comment type="caution">
    <text evidence="3">The sequence shown here is derived from an EMBL/GenBank/DDBJ whole genome shotgun (WGS) entry which is preliminary data.</text>
</comment>
<feature type="signal peptide" evidence="1">
    <location>
        <begin position="1"/>
        <end position="18"/>
    </location>
</feature>
<dbReference type="Gene3D" id="2.60.40.4070">
    <property type="match status" value="1"/>
</dbReference>
<feature type="chain" id="PRO_5033023106" evidence="1">
    <location>
        <begin position="19"/>
        <end position="177"/>
    </location>
</feature>
<organism evidence="3">
    <name type="scientific">Ignavibacterium album</name>
    <dbReference type="NCBI Taxonomy" id="591197"/>
    <lineage>
        <taxon>Bacteria</taxon>
        <taxon>Pseudomonadati</taxon>
        <taxon>Ignavibacteriota</taxon>
        <taxon>Ignavibacteria</taxon>
        <taxon>Ignavibacteriales</taxon>
        <taxon>Ignavibacteriaceae</taxon>
        <taxon>Ignavibacterium</taxon>
    </lineage>
</organism>
<dbReference type="Pfam" id="PF18962">
    <property type="entry name" value="Por_Secre_tail"/>
    <property type="match status" value="1"/>
</dbReference>
<dbReference type="NCBIfam" id="TIGR04183">
    <property type="entry name" value="Por_Secre_tail"/>
    <property type="match status" value="1"/>
</dbReference>
<keyword evidence="1" id="KW-0732">Signal</keyword>
<dbReference type="EMBL" id="DSVI01000025">
    <property type="protein sequence ID" value="HGT49054.1"/>
    <property type="molecule type" value="Genomic_DNA"/>
</dbReference>
<gene>
    <name evidence="3" type="ORF">ENS56_13540</name>
</gene>
<evidence type="ECO:0000313" key="3">
    <source>
        <dbReference type="EMBL" id="HGT49054.1"/>
    </source>
</evidence>
<evidence type="ECO:0000256" key="1">
    <source>
        <dbReference type="SAM" id="SignalP"/>
    </source>
</evidence>
<dbReference type="InterPro" id="IPR026444">
    <property type="entry name" value="Secre_tail"/>
</dbReference>
<feature type="domain" description="Secretion system C-terminal sorting" evidence="2">
    <location>
        <begin position="82"/>
        <end position="160"/>
    </location>
</feature>
<accession>A0A832LJG1</accession>
<protein>
    <submittedName>
        <fullName evidence="3">T9SS type A sorting domain-containing protein</fullName>
    </submittedName>
</protein>
<sequence length="177" mass="19183">MKYIICLLMILFSSSSLPQTVIIEANAILEVQNGADICVDSLGGSGTININGTFCGNITDVDIKIRDSILNIPGDFSLDQNYPNPFNPTTKIRFVIPASSLNPFSKGEGTLVTLKVYDMLGNEVATLVNEEKPAGVYEVNFSAEGLSSGTYFYKLQAVPSTSSEQGFVDIKKMILIR</sequence>
<reference evidence="3" key="1">
    <citation type="journal article" date="2020" name="mSystems">
        <title>Genome- and Community-Level Interaction Insights into Carbon Utilization and Element Cycling Functions of Hydrothermarchaeota in Hydrothermal Sediment.</title>
        <authorList>
            <person name="Zhou Z."/>
            <person name="Liu Y."/>
            <person name="Xu W."/>
            <person name="Pan J."/>
            <person name="Luo Z.H."/>
            <person name="Li M."/>
        </authorList>
    </citation>
    <scope>NUCLEOTIDE SEQUENCE [LARGE SCALE GENOMIC DNA]</scope>
    <source>
        <strain evidence="3">SpSt-500</strain>
    </source>
</reference>
<name>A0A832LJG1_9BACT</name>
<dbReference type="AlphaFoldDB" id="A0A832LJG1"/>
<proteinExistence type="predicted"/>